<keyword evidence="10" id="KW-1185">Reference proteome</keyword>
<evidence type="ECO:0000256" key="4">
    <source>
        <dbReference type="ARBA" id="ARBA00022544"/>
    </source>
</evidence>
<comment type="caution">
    <text evidence="9">The sequence shown here is derived from an EMBL/GenBank/DDBJ whole genome shotgun (WGS) entry which is preliminary data.</text>
</comment>
<evidence type="ECO:0000256" key="8">
    <source>
        <dbReference type="SAM" id="Phobius"/>
    </source>
</evidence>
<evidence type="ECO:0000256" key="1">
    <source>
        <dbReference type="ARBA" id="ARBA00004141"/>
    </source>
</evidence>
<evidence type="ECO:0000256" key="7">
    <source>
        <dbReference type="ARBA" id="ARBA00023136"/>
    </source>
</evidence>
<evidence type="ECO:0000313" key="10">
    <source>
        <dbReference type="Proteomes" id="UP001596108"/>
    </source>
</evidence>
<keyword evidence="7 8" id="KW-0472">Membrane</keyword>
<dbReference type="InterPro" id="IPR004761">
    <property type="entry name" value="Spore_GerAB"/>
</dbReference>
<dbReference type="NCBIfam" id="TIGR00912">
    <property type="entry name" value="2A0309"/>
    <property type="match status" value="1"/>
</dbReference>
<sequence>MKSLMNERYLVTPYFVFFLISSNQIGIRLASFQRDLIKGAGYDAWISILLCGVGIPIIVWMMYRTLNKAKKDVTSINRYCFGKWVGNGLNVIVSLYFLLAAYTSLRSYIEVVQVWMFPLMKTWQISIIFLLLIYYIVSGGFRVITGVCFWGVVIPFLILFPLVFFPLEFARFSNLLPFFHHSLNEIWISTREMLPPLLGFESLLLFYPFIKNPEKSQKWAHIGVMFSIFIYLTVAIVSFLLFNPARLPHVIWPTIHMIKIVELPFIERFEYIVVSMWCLAVLPKICLSLWGACRALKNVIPIKQRAVLILFVLACGIILNVLDERRMIEFAEDVYDHIGFYFVCAYVPIIFIITQMKKSPPDVSGSPSSDHPRF</sequence>
<feature type="transmembrane region" description="Helical" evidence="8">
    <location>
        <begin position="193"/>
        <end position="210"/>
    </location>
</feature>
<keyword evidence="5 8" id="KW-0812">Transmembrane</keyword>
<comment type="subcellular location">
    <subcellularLocation>
        <location evidence="1">Membrane</location>
        <topology evidence="1">Multi-pass membrane protein</topology>
    </subcellularLocation>
</comment>
<reference evidence="10" key="1">
    <citation type="journal article" date="2019" name="Int. J. Syst. Evol. Microbiol.">
        <title>The Global Catalogue of Microorganisms (GCM) 10K type strain sequencing project: providing services to taxonomists for standard genome sequencing and annotation.</title>
        <authorList>
            <consortium name="The Broad Institute Genomics Platform"/>
            <consortium name="The Broad Institute Genome Sequencing Center for Infectious Disease"/>
            <person name="Wu L."/>
            <person name="Ma J."/>
        </authorList>
    </citation>
    <scope>NUCLEOTIDE SEQUENCE [LARGE SCALE GENOMIC DNA]</scope>
    <source>
        <strain evidence="10">CGMCC 1.18578</strain>
    </source>
</reference>
<feature type="transmembrane region" description="Helical" evidence="8">
    <location>
        <begin position="305"/>
        <end position="322"/>
    </location>
</feature>
<feature type="transmembrane region" description="Helical" evidence="8">
    <location>
        <begin position="222"/>
        <end position="242"/>
    </location>
</feature>
<dbReference type="RefSeq" id="WP_378111628.1">
    <property type="nucleotide sequence ID" value="NZ_JBHSNC010000027.1"/>
</dbReference>
<dbReference type="PANTHER" id="PTHR34975:SF2">
    <property type="entry name" value="SPORE GERMINATION PROTEIN A2"/>
    <property type="match status" value="1"/>
</dbReference>
<protein>
    <submittedName>
        <fullName evidence="9">GerAB/ArcD/ProY family transporter</fullName>
    </submittedName>
</protein>
<feature type="transmembrane region" description="Helical" evidence="8">
    <location>
        <begin position="44"/>
        <end position="63"/>
    </location>
</feature>
<evidence type="ECO:0000313" key="9">
    <source>
        <dbReference type="EMBL" id="MFC5529731.1"/>
    </source>
</evidence>
<dbReference type="EMBL" id="JBHSNC010000027">
    <property type="protein sequence ID" value="MFC5529731.1"/>
    <property type="molecule type" value="Genomic_DNA"/>
</dbReference>
<feature type="transmembrane region" description="Helical" evidence="8">
    <location>
        <begin position="12"/>
        <end position="32"/>
    </location>
</feature>
<organism evidence="9 10">
    <name type="scientific">Cohnella yongneupensis</name>
    <dbReference type="NCBI Taxonomy" id="425006"/>
    <lineage>
        <taxon>Bacteria</taxon>
        <taxon>Bacillati</taxon>
        <taxon>Bacillota</taxon>
        <taxon>Bacilli</taxon>
        <taxon>Bacillales</taxon>
        <taxon>Paenibacillaceae</taxon>
        <taxon>Cohnella</taxon>
    </lineage>
</organism>
<dbReference type="PANTHER" id="PTHR34975">
    <property type="entry name" value="SPORE GERMINATION PROTEIN A2"/>
    <property type="match status" value="1"/>
</dbReference>
<feature type="transmembrane region" description="Helical" evidence="8">
    <location>
        <begin position="334"/>
        <end position="353"/>
    </location>
</feature>
<accession>A0ABW0QXK5</accession>
<evidence type="ECO:0000256" key="6">
    <source>
        <dbReference type="ARBA" id="ARBA00022989"/>
    </source>
</evidence>
<keyword evidence="3" id="KW-0813">Transport</keyword>
<evidence type="ECO:0000256" key="2">
    <source>
        <dbReference type="ARBA" id="ARBA00007998"/>
    </source>
</evidence>
<feature type="transmembrane region" description="Helical" evidence="8">
    <location>
        <begin position="271"/>
        <end position="293"/>
    </location>
</feature>
<feature type="transmembrane region" description="Helical" evidence="8">
    <location>
        <begin position="115"/>
        <end position="137"/>
    </location>
</feature>
<comment type="similarity">
    <text evidence="2">Belongs to the amino acid-polyamine-organocation (APC) superfamily. Spore germination protein (SGP) (TC 2.A.3.9) family.</text>
</comment>
<keyword evidence="6 8" id="KW-1133">Transmembrane helix</keyword>
<dbReference type="Gene3D" id="1.20.1740.10">
    <property type="entry name" value="Amino acid/polyamine transporter I"/>
    <property type="match status" value="1"/>
</dbReference>
<evidence type="ECO:0000256" key="5">
    <source>
        <dbReference type="ARBA" id="ARBA00022692"/>
    </source>
</evidence>
<gene>
    <name evidence="9" type="ORF">ACFPQ4_09755</name>
</gene>
<feature type="transmembrane region" description="Helical" evidence="8">
    <location>
        <begin position="84"/>
        <end position="103"/>
    </location>
</feature>
<dbReference type="Proteomes" id="UP001596108">
    <property type="component" value="Unassembled WGS sequence"/>
</dbReference>
<dbReference type="Pfam" id="PF03845">
    <property type="entry name" value="Spore_permease"/>
    <property type="match status" value="1"/>
</dbReference>
<keyword evidence="4" id="KW-0309">Germination</keyword>
<proteinExistence type="inferred from homology"/>
<evidence type="ECO:0000256" key="3">
    <source>
        <dbReference type="ARBA" id="ARBA00022448"/>
    </source>
</evidence>
<feature type="transmembrane region" description="Helical" evidence="8">
    <location>
        <begin position="144"/>
        <end position="167"/>
    </location>
</feature>
<name>A0ABW0QXK5_9BACL</name>